<sequence length="70" mass="7555">MSTSAPAMPVADEAKVARLMSRAATMPLSPEWLVLDAGAPVDVFEAARRLGFVGELKVVPRSNYVRVRKA</sequence>
<organism evidence="1 2">
    <name type="scientific">Microbacterium phage Honk</name>
    <dbReference type="NCBI Taxonomy" id="2836095"/>
    <lineage>
        <taxon>Viruses</taxon>
        <taxon>Duplodnaviria</taxon>
        <taxon>Heunggongvirae</taxon>
        <taxon>Uroviricota</taxon>
        <taxon>Caudoviricetes</taxon>
        <taxon>Casidaviridae</taxon>
        <taxon>Honkvirus</taxon>
        <taxon>Honkvirus honk</taxon>
    </lineage>
</organism>
<accession>A0A8F3E6X9</accession>
<name>A0A8F3E6X9_9CAUD</name>
<reference evidence="1" key="1">
    <citation type="submission" date="2021-04" db="EMBL/GenBank/DDBJ databases">
        <authorList>
            <person name="Ulbrich M."/>
            <person name="Aldana K.S."/>
            <person name="Brown J.W."/>
            <person name="Campbell D.M."/>
            <person name="Chai A.E."/>
            <person name="Dalson K.A."/>
            <person name="Dembinski E."/>
            <person name="Gomez D.E."/>
            <person name="Gupta K."/>
            <person name="Guyot M."/>
            <person name="Hocutt K.M."/>
            <person name="Holsinger J.M."/>
            <person name="Ibarra L.A."/>
            <person name="Jeon T.-Y."/>
            <person name="Mackenzie M."/>
            <person name="Marquez I.-P.P."/>
            <person name="Mathenge R.W."/>
            <person name="Mo B.F."/>
            <person name="Nelson S."/>
            <person name="Zepeda J."/>
            <person name="Zhang L.J."/>
            <person name="Ngo R."/>
            <person name="Tse V.Y."/>
            <person name="Garlena R.A."/>
            <person name="Russell D.A."/>
            <person name="Pope W.H."/>
            <person name="Jacobs-Sera D."/>
            <person name="Hatfull G.F."/>
            <person name="Reddi K."/>
            <person name="Moberg-Parker J."/>
            <person name="Freise A.C."/>
        </authorList>
    </citation>
    <scope>NUCLEOTIDE SEQUENCE</scope>
</reference>
<protein>
    <submittedName>
        <fullName evidence="1">Uncharacterized protein</fullName>
    </submittedName>
</protein>
<dbReference type="Proteomes" id="UP000693682">
    <property type="component" value="Segment"/>
</dbReference>
<dbReference type="EMBL" id="MW862981">
    <property type="protein sequence ID" value="QWY81887.1"/>
    <property type="molecule type" value="Genomic_DNA"/>
</dbReference>
<keyword evidence="2" id="KW-1185">Reference proteome</keyword>
<gene>
    <name evidence="1" type="primary">64</name>
    <name evidence="1" type="ORF">SEA_HONK_64</name>
</gene>
<evidence type="ECO:0000313" key="2">
    <source>
        <dbReference type="Proteomes" id="UP000693682"/>
    </source>
</evidence>
<evidence type="ECO:0000313" key="1">
    <source>
        <dbReference type="EMBL" id="QWY81887.1"/>
    </source>
</evidence>
<proteinExistence type="predicted"/>